<evidence type="ECO:0000313" key="2">
    <source>
        <dbReference type="EMBL" id="GLI57729.1"/>
    </source>
</evidence>
<gene>
    <name evidence="2" type="ORF">PM10SUCC1_32430</name>
</gene>
<dbReference type="RefSeq" id="WP_281837405.1">
    <property type="nucleotide sequence ID" value="NZ_BSDY01000023.1"/>
</dbReference>
<evidence type="ECO:0000256" key="1">
    <source>
        <dbReference type="SAM" id="MobiDB-lite"/>
    </source>
</evidence>
<protein>
    <submittedName>
        <fullName evidence="2">Uncharacterized protein</fullName>
    </submittedName>
</protein>
<dbReference type="Proteomes" id="UP001144471">
    <property type="component" value="Unassembled WGS sequence"/>
</dbReference>
<feature type="compositionally biased region" description="Basic and acidic residues" evidence="1">
    <location>
        <begin position="116"/>
        <end position="136"/>
    </location>
</feature>
<organism evidence="2 3">
    <name type="scientific">Propionigenium maris DSM 9537</name>
    <dbReference type="NCBI Taxonomy" id="1123000"/>
    <lineage>
        <taxon>Bacteria</taxon>
        <taxon>Fusobacteriati</taxon>
        <taxon>Fusobacteriota</taxon>
        <taxon>Fusobacteriia</taxon>
        <taxon>Fusobacteriales</taxon>
        <taxon>Fusobacteriaceae</taxon>
        <taxon>Propionigenium</taxon>
    </lineage>
</organism>
<keyword evidence="3" id="KW-1185">Reference proteome</keyword>
<sequence length="136" mass="15674">MKKIFIKSGVKANLTVPQAKMVIPFGAHTVEVSEDQIQSLEEWLKNPSIKRRVAKKEIEVRFEEISKEELNSEGLKLQEKEQLEETFKEKYGYISALAGEELEALYEEILGSKPGNRTDETRKDEIVKHLREKEGL</sequence>
<name>A0A9W6GMC3_9FUSO</name>
<dbReference type="AlphaFoldDB" id="A0A9W6GMC3"/>
<comment type="caution">
    <text evidence="2">The sequence shown here is derived from an EMBL/GenBank/DDBJ whole genome shotgun (WGS) entry which is preliminary data.</text>
</comment>
<proteinExistence type="predicted"/>
<accession>A0A9W6GMC3</accession>
<reference evidence="2" key="1">
    <citation type="submission" date="2022-12" db="EMBL/GenBank/DDBJ databases">
        <title>Reference genome sequencing for broad-spectrum identification of bacterial and archaeal isolates by mass spectrometry.</title>
        <authorList>
            <person name="Sekiguchi Y."/>
            <person name="Tourlousse D.M."/>
        </authorList>
    </citation>
    <scope>NUCLEOTIDE SEQUENCE</scope>
    <source>
        <strain evidence="2">10succ1</strain>
    </source>
</reference>
<evidence type="ECO:0000313" key="3">
    <source>
        <dbReference type="Proteomes" id="UP001144471"/>
    </source>
</evidence>
<dbReference type="EMBL" id="BSDY01000023">
    <property type="protein sequence ID" value="GLI57729.1"/>
    <property type="molecule type" value="Genomic_DNA"/>
</dbReference>
<feature type="region of interest" description="Disordered" evidence="1">
    <location>
        <begin position="112"/>
        <end position="136"/>
    </location>
</feature>